<dbReference type="GeneID" id="113507186"/>
<accession>A0A7E5WYB1</accession>
<evidence type="ECO:0000313" key="2">
    <source>
        <dbReference type="RefSeq" id="XP_026745849.1"/>
    </source>
</evidence>
<dbReference type="KEGG" id="tnl:113507186"/>
<dbReference type="SUPFAM" id="SSF53098">
    <property type="entry name" value="Ribonuclease H-like"/>
    <property type="match status" value="1"/>
</dbReference>
<organism evidence="1 3">
    <name type="scientific">Trichoplusia ni</name>
    <name type="common">Cabbage looper</name>
    <dbReference type="NCBI Taxonomy" id="7111"/>
    <lineage>
        <taxon>Eukaryota</taxon>
        <taxon>Metazoa</taxon>
        <taxon>Ecdysozoa</taxon>
        <taxon>Arthropoda</taxon>
        <taxon>Hexapoda</taxon>
        <taxon>Insecta</taxon>
        <taxon>Pterygota</taxon>
        <taxon>Neoptera</taxon>
        <taxon>Endopterygota</taxon>
        <taxon>Lepidoptera</taxon>
        <taxon>Glossata</taxon>
        <taxon>Ditrysia</taxon>
        <taxon>Noctuoidea</taxon>
        <taxon>Noctuidae</taxon>
        <taxon>Plusiinae</taxon>
        <taxon>Trichoplusia</taxon>
    </lineage>
</organism>
<evidence type="ECO:0000313" key="1">
    <source>
        <dbReference type="Proteomes" id="UP000322000"/>
    </source>
</evidence>
<dbReference type="PANTHER" id="PTHR47501">
    <property type="entry name" value="TRANSPOSASE-RELATED"/>
    <property type="match status" value="1"/>
</dbReference>
<dbReference type="RefSeq" id="XP_026745850.1">
    <property type="nucleotide sequence ID" value="XM_026890049.1"/>
</dbReference>
<dbReference type="InterPro" id="IPR012337">
    <property type="entry name" value="RNaseH-like_sf"/>
</dbReference>
<proteinExistence type="predicted"/>
<evidence type="ECO:0000313" key="3">
    <source>
        <dbReference type="RefSeq" id="XP_026745850.1"/>
    </source>
</evidence>
<sequence length="573" mass="65229">MKQSTLTDVTSGSRSINLDKLIIHFIVDTMSPVSIVENKSFKALIEGSQQLTKPPKVMCRTTAKNKISNEYNEFKKNLKLELDKVEFVCSTADIWSSSKRSYLGVTVHWIESETFERRSAAIACRRFKGVHTYDKVAEMIADIHSDYNLKISKIVKTVTDNGSNMVKAFEVFGKSDSEVVENEHVSPAFEDLEKSSVDEVSEDDDSLLVPQAFPDASSDSEGDCLLPGHERCATHTLHLIASTDFKQARTKNTFYKKLHDTALSKCQALWNLCARSPKACETYLQITGKSPTSPCATRWNSYYNSIQDLLAVQNHLSEAMKMLKLPPLKENEIHFLSEYVDCSKPIAEAIQSLQGEKYSYYGCLLPELYRIQHLTKSLRMENLKYCSPLLDVIEENLCRRFKRFLQLEPAANDAILASVSHPMFKLKWVPKAQKEYVKELVLSETRKINRSEKQKSDTLNNIDGDIKKKSKDDSYYMFLEDSDSSIASGENTSSTSDLETLQYLNNKDANFKSLNAYPTIKKIFLKYNTCLPSSAPVERLFSFGGMIMRPHRRKMSDNMFEELVLLKSLLKHK</sequence>
<gene>
    <name evidence="2 3" type="primary">LOC113507186</name>
</gene>
<name>A0A7E5WYB1_TRINI</name>
<protein>
    <submittedName>
        <fullName evidence="2 3">Uncharacterized protein LOC113507186</fullName>
    </submittedName>
</protein>
<dbReference type="RefSeq" id="XP_026745849.1">
    <property type="nucleotide sequence ID" value="XM_026890048.1"/>
</dbReference>
<dbReference type="PANTHER" id="PTHR47501:SF5">
    <property type="entry name" value="HAT C-TERMINAL DIMERISATION DOMAIN-CONTAINING PROTEIN"/>
    <property type="match status" value="1"/>
</dbReference>
<dbReference type="AlphaFoldDB" id="A0A7E5WYB1"/>
<dbReference type="OrthoDB" id="10057873at2759"/>
<reference evidence="2 3" key="1">
    <citation type="submission" date="2025-04" db="UniProtKB">
        <authorList>
            <consortium name="RefSeq"/>
        </authorList>
    </citation>
    <scope>IDENTIFICATION</scope>
</reference>
<dbReference type="Proteomes" id="UP000322000">
    <property type="component" value="Unplaced"/>
</dbReference>
<keyword evidence="1" id="KW-1185">Reference proteome</keyword>